<dbReference type="NCBIfam" id="TIGR03284">
    <property type="entry name" value="thym_sym"/>
    <property type="match status" value="1"/>
</dbReference>
<evidence type="ECO:0000256" key="7">
    <source>
        <dbReference type="PROSITE-ProRule" id="PRU10016"/>
    </source>
</evidence>
<sequence>MKNYLELLRKVLEEGEDIKDRTGVGTRRIFAPQLRFKFEDNKIPIITTKKVFMKGVIIELLWFLQGSTNIKFLLENNVHIWDEWADDMGELGPVYGKQWRAWETKEGNKIDQISNVVNTLRNNPTSRRNILNAWNVGEIDKMHLPPCHMMCQFFVNNEGGIITHLYQRSADLFLGVPFNISSYAILTRLLAMHSGLKASELIMTFGDAHIYNNHMEQVKLQLSREPYEQTTELFIEERPNIFSHVYEDFRLEGYKYHPTIKAEVAV</sequence>
<dbReference type="InterPro" id="IPR023451">
    <property type="entry name" value="Thymidate_synth/dCMP_Mease_dom"/>
</dbReference>
<dbReference type="Proteomes" id="UP000323176">
    <property type="component" value="Unassembled WGS sequence"/>
</dbReference>
<feature type="domain" description="Thymidylate synthase/dCMP hydroxymethylase" evidence="8">
    <location>
        <begin position="2"/>
        <end position="266"/>
    </location>
</feature>
<evidence type="ECO:0000256" key="6">
    <source>
        <dbReference type="HAMAP-Rule" id="MF_00008"/>
    </source>
</evidence>
<feature type="binding site" description="in other chain" evidence="6">
    <location>
        <begin position="209"/>
        <end position="211"/>
    </location>
    <ligand>
        <name>dUMP</name>
        <dbReference type="ChEBI" id="CHEBI:246422"/>
        <note>ligand shared between dimeric partners</note>
    </ligand>
</feature>
<evidence type="ECO:0000256" key="2">
    <source>
        <dbReference type="ARBA" id="ARBA00022490"/>
    </source>
</evidence>
<feature type="binding site" evidence="6">
    <location>
        <position position="171"/>
    </location>
    <ligand>
        <name>(6R)-5,10-methylene-5,6,7,8-tetrahydrofolate</name>
        <dbReference type="ChEBI" id="CHEBI:15636"/>
    </ligand>
</feature>
<feature type="binding site" evidence="6">
    <location>
        <begin position="127"/>
        <end position="128"/>
    </location>
    <ligand>
        <name>dUMP</name>
        <dbReference type="ChEBI" id="CHEBI:246422"/>
        <note>ligand shared between dimeric partners</note>
    </ligand>
</feature>
<dbReference type="PRINTS" id="PR00108">
    <property type="entry name" value="THYMDSNTHASE"/>
</dbReference>
<evidence type="ECO:0000313" key="10">
    <source>
        <dbReference type="Proteomes" id="UP000323176"/>
    </source>
</evidence>
<dbReference type="GO" id="GO:0006231">
    <property type="term" value="P:dTMP biosynthetic process"/>
    <property type="evidence" value="ECO:0007669"/>
    <property type="project" value="UniProtKB-UniRule"/>
</dbReference>
<dbReference type="PANTHER" id="PTHR11548">
    <property type="entry name" value="THYMIDYLATE SYNTHASE 1"/>
    <property type="match status" value="1"/>
</dbReference>
<feature type="binding site" description="in other chain" evidence="6">
    <location>
        <begin position="168"/>
        <end position="171"/>
    </location>
    <ligand>
        <name>dUMP</name>
        <dbReference type="ChEBI" id="CHEBI:246422"/>
        <note>ligand shared between dimeric partners</note>
    </ligand>
</feature>
<comment type="catalytic activity">
    <reaction evidence="6">
        <text>dUMP + (6R)-5,10-methylene-5,6,7,8-tetrahydrofolate = 7,8-dihydrofolate + dTMP</text>
        <dbReference type="Rhea" id="RHEA:12104"/>
        <dbReference type="ChEBI" id="CHEBI:15636"/>
        <dbReference type="ChEBI" id="CHEBI:57451"/>
        <dbReference type="ChEBI" id="CHEBI:63528"/>
        <dbReference type="ChEBI" id="CHEBI:246422"/>
        <dbReference type="EC" id="2.1.1.45"/>
    </reaction>
</comment>
<dbReference type="GO" id="GO:0004799">
    <property type="term" value="F:thymidylate synthase activity"/>
    <property type="evidence" value="ECO:0007669"/>
    <property type="project" value="UniProtKB-UniRule"/>
</dbReference>
<keyword evidence="2 6" id="KW-0963">Cytoplasm</keyword>
<reference evidence="9 10" key="1">
    <citation type="journal article" date="1992" name="Lakartidningen">
        <title>[Penicillin V and not amoxicillin is the first choice preparation in acute otitis].</title>
        <authorList>
            <person name="Kamme C."/>
            <person name="Lundgren K."/>
            <person name="Prellner K."/>
        </authorList>
    </citation>
    <scope>NUCLEOTIDE SEQUENCE [LARGE SCALE GENOMIC DNA]</scope>
    <source>
        <strain evidence="9 10">PC5538III-hc</strain>
    </source>
</reference>
<dbReference type="OrthoDB" id="9774633at2"/>
<dbReference type="GO" id="GO:0032259">
    <property type="term" value="P:methylation"/>
    <property type="evidence" value="ECO:0007669"/>
    <property type="project" value="UniProtKB-KW"/>
</dbReference>
<keyword evidence="4 6" id="KW-0808">Transferase</keyword>
<dbReference type="Pfam" id="PF00303">
    <property type="entry name" value="Thymidylat_synt"/>
    <property type="match status" value="1"/>
</dbReference>
<evidence type="ECO:0000259" key="8">
    <source>
        <dbReference type="Pfam" id="PF00303"/>
    </source>
</evidence>
<evidence type="ECO:0000313" key="9">
    <source>
        <dbReference type="EMBL" id="TXJ47528.1"/>
    </source>
</evidence>
<protein>
    <recommendedName>
        <fullName evidence="1 6">Thymidylate synthase</fullName>
        <shortName evidence="6">TS</shortName>
        <shortName evidence="6">TSase</shortName>
        <ecNumber evidence="1 6">2.1.1.45</ecNumber>
    </recommendedName>
</protein>
<dbReference type="GO" id="GO:0006235">
    <property type="term" value="P:dTTP biosynthetic process"/>
    <property type="evidence" value="ECO:0007669"/>
    <property type="project" value="UniProtKB-UniRule"/>
</dbReference>
<dbReference type="InterPro" id="IPR045097">
    <property type="entry name" value="Thymidate_synth/dCMP_Mease"/>
</dbReference>
<dbReference type="SUPFAM" id="SSF55831">
    <property type="entry name" value="Thymidylate synthase/dCMP hydroxymethylase"/>
    <property type="match status" value="1"/>
</dbReference>
<proteinExistence type="inferred from homology"/>
<dbReference type="Gene3D" id="3.30.572.10">
    <property type="entry name" value="Thymidylate synthase/dCMP hydroxymethylase domain"/>
    <property type="match status" value="1"/>
</dbReference>
<dbReference type="PANTHER" id="PTHR11548:SF9">
    <property type="entry name" value="THYMIDYLATE SYNTHASE"/>
    <property type="match status" value="1"/>
</dbReference>
<dbReference type="InterPro" id="IPR020940">
    <property type="entry name" value="Thymidylate_synthase_AS"/>
</dbReference>
<comment type="function">
    <text evidence="6">Catalyzes the reductive methylation of 2'-deoxyuridine-5'-monophosphate (dUMP) to 2'-deoxythymidine-5'-monophosphate (dTMP) while utilizing 5,10-methylenetetrahydrofolate (mTHF) as the methyl donor and reductant in the reaction, yielding dihydrofolate (DHF) as a by-product. This enzymatic reaction provides an intracellular de novo source of dTMP, an essential precursor for DNA biosynthesis.</text>
</comment>
<evidence type="ECO:0000256" key="4">
    <source>
        <dbReference type="ARBA" id="ARBA00022679"/>
    </source>
</evidence>
<keyword evidence="3 6" id="KW-0489">Methyltransferase</keyword>
<feature type="active site" description="Nucleophile" evidence="6">
    <location>
        <position position="147"/>
    </location>
</feature>
<keyword evidence="5 6" id="KW-0545">Nucleotide biosynthesis</keyword>
<dbReference type="AlphaFoldDB" id="A0A5C8FCV5"/>
<evidence type="ECO:0000256" key="3">
    <source>
        <dbReference type="ARBA" id="ARBA00022603"/>
    </source>
</evidence>
<evidence type="ECO:0000256" key="5">
    <source>
        <dbReference type="ARBA" id="ARBA00022727"/>
    </source>
</evidence>
<comment type="caution">
    <text evidence="6">Lacks conserved residue(s) required for the propagation of feature annotation.</text>
</comment>
<feature type="binding site" evidence="6">
    <location>
        <position position="265"/>
    </location>
    <ligand>
        <name>(6R)-5,10-methylene-5,6,7,8-tetrahydrofolate</name>
        <dbReference type="ChEBI" id="CHEBI:15636"/>
    </ligand>
</feature>
<accession>A0A5C8FCV5</accession>
<dbReference type="InterPro" id="IPR036926">
    <property type="entry name" value="Thymidate_synth/dCMP_Mease_sf"/>
</dbReference>
<feature type="active site" evidence="7">
    <location>
        <position position="147"/>
    </location>
</feature>
<comment type="caution">
    <text evidence="9">The sequence shown here is derived from an EMBL/GenBank/DDBJ whole genome shotgun (WGS) entry which is preliminary data.</text>
</comment>
<dbReference type="PROSITE" id="PS00091">
    <property type="entry name" value="THYMIDYLATE_SYNTHASE"/>
    <property type="match status" value="1"/>
</dbReference>
<dbReference type="HAMAP" id="MF_00008">
    <property type="entry name" value="Thymidy_synth_bact"/>
    <property type="match status" value="1"/>
</dbReference>
<dbReference type="GO" id="GO:0005829">
    <property type="term" value="C:cytosol"/>
    <property type="evidence" value="ECO:0007669"/>
    <property type="project" value="TreeGrafter"/>
</dbReference>
<comment type="subcellular location">
    <subcellularLocation>
        <location evidence="6">Cytoplasm</location>
    </subcellularLocation>
</comment>
<evidence type="ECO:0000256" key="1">
    <source>
        <dbReference type="ARBA" id="ARBA00011947"/>
    </source>
</evidence>
<dbReference type="EC" id="2.1.1.45" evidence="1 6"/>
<feature type="binding site" description="in other chain" evidence="6">
    <location>
        <position position="21"/>
    </location>
    <ligand>
        <name>dUMP</name>
        <dbReference type="ChEBI" id="CHEBI:246422"/>
        <note>ligand shared between dimeric partners</note>
    </ligand>
</feature>
<feature type="binding site" description="in other chain" evidence="6">
    <location>
        <position position="179"/>
    </location>
    <ligand>
        <name>dUMP</name>
        <dbReference type="ChEBI" id="CHEBI:246422"/>
        <note>ligand shared between dimeric partners</note>
    </ligand>
</feature>
<gene>
    <name evidence="6" type="primary">thyA</name>
    <name evidence="9" type="ORF">EPJ72_00225</name>
</gene>
<name>A0A5C8FCV5_BRAPL</name>
<dbReference type="NCBIfam" id="NF002497">
    <property type="entry name" value="PRK01827.1-3"/>
    <property type="match status" value="1"/>
</dbReference>
<organism evidence="9 10">
    <name type="scientific">Brachyspira pilosicoli</name>
    <name type="common">Serpulina pilosicoli</name>
    <dbReference type="NCBI Taxonomy" id="52584"/>
    <lineage>
        <taxon>Bacteria</taxon>
        <taxon>Pseudomonadati</taxon>
        <taxon>Spirochaetota</taxon>
        <taxon>Spirochaetia</taxon>
        <taxon>Brachyspirales</taxon>
        <taxon>Brachyspiraceae</taxon>
        <taxon>Brachyspira</taxon>
    </lineage>
</organism>
<comment type="similarity">
    <text evidence="6">Belongs to the thymidylate synthase family. Bacterial-type ThyA subfamily.</text>
</comment>
<dbReference type="UniPathway" id="UPA00575"/>
<dbReference type="CDD" id="cd00351">
    <property type="entry name" value="TS_Pyrimidine_HMase"/>
    <property type="match status" value="1"/>
</dbReference>
<comment type="subunit">
    <text evidence="6">Homodimer.</text>
</comment>
<comment type="pathway">
    <text evidence="6">Pyrimidine metabolism; dTTP biosynthesis.</text>
</comment>
<dbReference type="EMBL" id="SAXY01000002">
    <property type="protein sequence ID" value="TXJ47528.1"/>
    <property type="molecule type" value="Genomic_DNA"/>
</dbReference>
<dbReference type="InterPro" id="IPR000398">
    <property type="entry name" value="Thymidylate_synthase"/>
</dbReference>